<dbReference type="AlphaFoldDB" id="A0A7T0C2E8"/>
<dbReference type="GO" id="GO:0005829">
    <property type="term" value="C:cytosol"/>
    <property type="evidence" value="ECO:0007669"/>
    <property type="project" value="TreeGrafter"/>
</dbReference>
<sequence length="193" mass="22288">MKKQKSELPPDFIIHQRRTVCENSKFNVYFDHVESGSVFEIRDFLVVSPKVKLDNLVTGCAVLPVVGDQFALLKIFRHPVREYSWEIPRGFVESVESMNASALRELKEETGLVCDEKKLIPMGQITPEAGILEARIQLFAALDCYEDRPFQPNEMGHREMKLFSKTEIEEMAQNSIIQDPATLITYYRYLQNK</sequence>
<dbReference type="KEGG" id="nva:G3M78_07695"/>
<dbReference type="PROSITE" id="PS51462">
    <property type="entry name" value="NUDIX"/>
    <property type="match status" value="1"/>
</dbReference>
<dbReference type="GO" id="GO:0016787">
    <property type="term" value="F:hydrolase activity"/>
    <property type="evidence" value="ECO:0007669"/>
    <property type="project" value="UniProtKB-KW"/>
</dbReference>
<gene>
    <name evidence="9" type="ORF">G3M78_07695</name>
</gene>
<evidence type="ECO:0000259" key="8">
    <source>
        <dbReference type="PROSITE" id="PS51462"/>
    </source>
</evidence>
<dbReference type="InterPro" id="IPR000086">
    <property type="entry name" value="NUDIX_hydrolase_dom"/>
</dbReference>
<protein>
    <recommendedName>
        <fullName evidence="4">GDP-mannose pyrophosphatase</fullName>
    </recommendedName>
    <alternativeName>
        <fullName evidence="6">GDP-mannose hydrolase</fullName>
    </alternativeName>
    <alternativeName>
        <fullName evidence="7">GDPMK</fullName>
    </alternativeName>
</protein>
<evidence type="ECO:0000313" key="9">
    <source>
        <dbReference type="EMBL" id="QPJ65275.1"/>
    </source>
</evidence>
<dbReference type="PANTHER" id="PTHR11839">
    <property type="entry name" value="UDP/ADP-SUGAR PYROPHOSPHATASE"/>
    <property type="match status" value="1"/>
</dbReference>
<evidence type="ECO:0000256" key="2">
    <source>
        <dbReference type="ARBA" id="ARBA00001946"/>
    </source>
</evidence>
<proteinExistence type="inferred from homology"/>
<dbReference type="SUPFAM" id="SSF55811">
    <property type="entry name" value="Nudix"/>
    <property type="match status" value="1"/>
</dbReference>
<dbReference type="Proteomes" id="UP000594464">
    <property type="component" value="Chromosome"/>
</dbReference>
<feature type="domain" description="Nudix hydrolase" evidence="8">
    <location>
        <begin position="55"/>
        <end position="185"/>
    </location>
</feature>
<dbReference type="InterPro" id="IPR015797">
    <property type="entry name" value="NUDIX_hydrolase-like_dom_sf"/>
</dbReference>
<evidence type="ECO:0000256" key="4">
    <source>
        <dbReference type="ARBA" id="ARBA00016377"/>
    </source>
</evidence>
<evidence type="ECO:0000256" key="6">
    <source>
        <dbReference type="ARBA" id="ARBA00032162"/>
    </source>
</evidence>
<name>A0A7T0C2E8_9BACT</name>
<accession>A0A7T0C2E8</accession>
<dbReference type="PANTHER" id="PTHR11839:SF18">
    <property type="entry name" value="NUDIX HYDROLASE DOMAIN-CONTAINING PROTEIN"/>
    <property type="match status" value="1"/>
</dbReference>
<evidence type="ECO:0000256" key="7">
    <source>
        <dbReference type="ARBA" id="ARBA00032272"/>
    </source>
</evidence>
<reference evidence="10" key="1">
    <citation type="submission" date="2020-02" db="EMBL/GenBank/DDBJ databases">
        <title>Genomic and physiological characterization of two novel Nitrospinaceae genera.</title>
        <authorList>
            <person name="Mueller A.J."/>
            <person name="Jung M.-Y."/>
            <person name="Strachan C.R."/>
            <person name="Herbold C.W."/>
            <person name="Kirkegaard R.H."/>
            <person name="Daims H."/>
        </authorList>
    </citation>
    <scope>NUCLEOTIDE SEQUENCE [LARGE SCALE GENOMIC DNA]</scope>
</reference>
<dbReference type="Pfam" id="PF00293">
    <property type="entry name" value="NUDIX"/>
    <property type="match status" value="1"/>
</dbReference>
<evidence type="ECO:0000256" key="5">
    <source>
        <dbReference type="ARBA" id="ARBA00022801"/>
    </source>
</evidence>
<evidence type="ECO:0000256" key="3">
    <source>
        <dbReference type="ARBA" id="ARBA00007275"/>
    </source>
</evidence>
<keyword evidence="5 9" id="KW-0378">Hydrolase</keyword>
<dbReference type="GO" id="GO:0006753">
    <property type="term" value="P:nucleoside phosphate metabolic process"/>
    <property type="evidence" value="ECO:0007669"/>
    <property type="project" value="TreeGrafter"/>
</dbReference>
<comment type="cofactor">
    <cofactor evidence="2">
        <name>Mg(2+)</name>
        <dbReference type="ChEBI" id="CHEBI:18420"/>
    </cofactor>
</comment>
<comment type="similarity">
    <text evidence="3">Belongs to the Nudix hydrolase family. NudK subfamily.</text>
</comment>
<comment type="catalytic activity">
    <reaction evidence="1">
        <text>GDP-alpha-D-mannose + H2O = alpha-D-mannose 1-phosphate + GMP + 2 H(+)</text>
        <dbReference type="Rhea" id="RHEA:27978"/>
        <dbReference type="ChEBI" id="CHEBI:15377"/>
        <dbReference type="ChEBI" id="CHEBI:15378"/>
        <dbReference type="ChEBI" id="CHEBI:57527"/>
        <dbReference type="ChEBI" id="CHEBI:58115"/>
        <dbReference type="ChEBI" id="CHEBI:58409"/>
    </reaction>
</comment>
<evidence type="ECO:0000256" key="1">
    <source>
        <dbReference type="ARBA" id="ARBA00000847"/>
    </source>
</evidence>
<evidence type="ECO:0000313" key="10">
    <source>
        <dbReference type="Proteomes" id="UP000594464"/>
    </source>
</evidence>
<dbReference type="Gene3D" id="3.90.79.10">
    <property type="entry name" value="Nucleoside Triphosphate Pyrophosphohydrolase"/>
    <property type="match status" value="1"/>
</dbReference>
<dbReference type="CDD" id="cd03424">
    <property type="entry name" value="NUDIX_ADPRase_Nudt5_UGPPase_Nudt14"/>
    <property type="match status" value="1"/>
</dbReference>
<dbReference type="GO" id="GO:0019693">
    <property type="term" value="P:ribose phosphate metabolic process"/>
    <property type="evidence" value="ECO:0007669"/>
    <property type="project" value="TreeGrafter"/>
</dbReference>
<dbReference type="EMBL" id="CP048620">
    <property type="protein sequence ID" value="QPJ65275.1"/>
    <property type="molecule type" value="Genomic_DNA"/>
</dbReference>
<organism evidence="9 10">
    <name type="scientific">Candidatus Nitrohelix vancouverensis</name>
    <dbReference type="NCBI Taxonomy" id="2705534"/>
    <lineage>
        <taxon>Bacteria</taxon>
        <taxon>Pseudomonadati</taxon>
        <taxon>Nitrospinota/Tectimicrobiota group</taxon>
        <taxon>Nitrospinota</taxon>
        <taxon>Nitrospinia</taxon>
        <taxon>Nitrospinales</taxon>
        <taxon>Nitrospinaceae</taxon>
        <taxon>Candidatus Nitrohelix</taxon>
    </lineage>
</organism>